<evidence type="ECO:0000313" key="2">
    <source>
        <dbReference type="Proteomes" id="UP000675379"/>
    </source>
</evidence>
<dbReference type="InterPro" id="IPR046484">
    <property type="entry name" value="DUF6577"/>
</dbReference>
<keyword evidence="2" id="KW-1185">Reference proteome</keyword>
<dbReference type="EMBL" id="JAGSCS010000007">
    <property type="protein sequence ID" value="MBR0576032.1"/>
    <property type="molecule type" value="Genomic_DNA"/>
</dbReference>
<name>A0A941CPU2_9CLOT</name>
<proteinExistence type="predicted"/>
<sequence>MMRETVTMEEKFFETLSEKMVNGGELSLRMIYSLFPETNRKTISWRLYSLVQRGKLYKTGHGMYSLRKNVDNVSAGYSYLQEKSKAIYDSLVEYGYNFYISGLDSLVGEILHIPESFPVIVIIEESGMKEIQEVLNGRDMIALTEKQRDFFESPVLRNKVDVILLKGKDFSLATNSIAQKEKGFIDLYYAITRLEYGISVPELSRVYESLERNHTITRTKIKSAAKDRGITVEINWLLELNKATKKTIEFMRYQMKEADGTDQY</sequence>
<reference evidence="1" key="1">
    <citation type="submission" date="2021-04" db="EMBL/GenBank/DDBJ databases">
        <title>Proteiniclasticum sedimins sp. nov., an obligate anaerobic bacterium isolated from anaerobic sludge.</title>
        <authorList>
            <person name="Liu J."/>
        </authorList>
    </citation>
    <scope>NUCLEOTIDE SEQUENCE</scope>
    <source>
        <strain evidence="1">BAD-10</strain>
    </source>
</reference>
<organism evidence="1 2">
    <name type="scientific">Proteiniclasticum sediminis</name>
    <dbReference type="NCBI Taxonomy" id="2804028"/>
    <lineage>
        <taxon>Bacteria</taxon>
        <taxon>Bacillati</taxon>
        <taxon>Bacillota</taxon>
        <taxon>Clostridia</taxon>
        <taxon>Eubacteriales</taxon>
        <taxon>Clostridiaceae</taxon>
        <taxon>Proteiniclasticum</taxon>
    </lineage>
</organism>
<gene>
    <name evidence="1" type="ORF">KCG48_06720</name>
</gene>
<dbReference type="RefSeq" id="WP_211800775.1">
    <property type="nucleotide sequence ID" value="NZ_JAGSCS010000007.1"/>
</dbReference>
<dbReference type="Proteomes" id="UP000675379">
    <property type="component" value="Unassembled WGS sequence"/>
</dbReference>
<comment type="caution">
    <text evidence="1">The sequence shown here is derived from an EMBL/GenBank/DDBJ whole genome shotgun (WGS) entry which is preliminary data.</text>
</comment>
<protein>
    <submittedName>
        <fullName evidence="1">Uncharacterized protein</fullName>
    </submittedName>
</protein>
<dbReference type="AlphaFoldDB" id="A0A941CPU2"/>
<dbReference type="Pfam" id="PF20217">
    <property type="entry name" value="DUF6577"/>
    <property type="match status" value="1"/>
</dbReference>
<evidence type="ECO:0000313" key="1">
    <source>
        <dbReference type="EMBL" id="MBR0576032.1"/>
    </source>
</evidence>
<accession>A0A941CPU2</accession>